<evidence type="ECO:0008006" key="4">
    <source>
        <dbReference type="Google" id="ProtNLM"/>
    </source>
</evidence>
<keyword evidence="1" id="KW-0472">Membrane</keyword>
<feature type="transmembrane region" description="Helical" evidence="1">
    <location>
        <begin position="355"/>
        <end position="375"/>
    </location>
</feature>
<sequence length="461" mass="53540">MIRTILNTAKPDLIETIRQDLQRNMYKTDKTLHIESELLTIVTTLTEIIEQVHDLNLAIILGKQGIINPNFVKPKDFIEHLQQVISHNALFSHIKPVLENYQLLLDISSLTLYTLQNKIIYQISVPLLEDEEWLISKLYPIPHKQNNVFIAPILEHNLVLQTSTQFILVDESYRHTKCKTNTVLTICERTQPTHSKSRSKDCQSQIINAQDQITNICNFAIFKIEELTFIPLDAHNQFIVIPKQPTEIHTLCKSNTQITLTTPSFISSNEDCTIIYNENVMKLGGIVKSIEYEFNFKNFSLNYSEDDLQLIDKQIRTAPRITPNFNDYRVTLDQLNQKLVTLRYQHRIDHWKSTGLSILQIMSYIALGTIVLYTMHKCAIFKLIRKCIPNKISFKICCPKVNVRNEQTNRERAFNIDPISLTNLPDYTRTTATNNRSDTWENEDIQLTKPKKVRFKGLNQI</sequence>
<name>A0ABP1MWA9_XYLVO</name>
<dbReference type="EMBL" id="CAXAJV020001280">
    <property type="protein sequence ID" value="CAL7933004.1"/>
    <property type="molecule type" value="Genomic_DNA"/>
</dbReference>
<gene>
    <name evidence="2" type="ORF">XYLVIOL_LOCUS244</name>
</gene>
<reference evidence="2 3" key="1">
    <citation type="submission" date="2024-08" db="EMBL/GenBank/DDBJ databases">
        <authorList>
            <person name="Will J Nash"/>
            <person name="Angela Man"/>
            <person name="Seanna McTaggart"/>
            <person name="Kendall Baker"/>
            <person name="Tom Barker"/>
            <person name="Leah Catchpole"/>
            <person name="Alex Durrant"/>
            <person name="Karim Gharbi"/>
            <person name="Naomi Irish"/>
            <person name="Gemy Kaithakottil"/>
            <person name="Debby Ku"/>
            <person name="Aaliyah Providence"/>
            <person name="Felix Shaw"/>
            <person name="David Swarbreck"/>
            <person name="Chris Watkins"/>
            <person name="Ann M. McCartney"/>
            <person name="Giulio Formenti"/>
            <person name="Alice Mouton"/>
            <person name="Noel Vella"/>
            <person name="Bjorn M von Reumont"/>
            <person name="Adriana Vella"/>
            <person name="Wilfried Haerty"/>
        </authorList>
    </citation>
    <scope>NUCLEOTIDE SEQUENCE [LARGE SCALE GENOMIC DNA]</scope>
</reference>
<keyword evidence="1" id="KW-0812">Transmembrane</keyword>
<proteinExistence type="predicted"/>
<organism evidence="2 3">
    <name type="scientific">Xylocopa violacea</name>
    <name type="common">Violet carpenter bee</name>
    <name type="synonym">Apis violacea</name>
    <dbReference type="NCBI Taxonomy" id="135666"/>
    <lineage>
        <taxon>Eukaryota</taxon>
        <taxon>Metazoa</taxon>
        <taxon>Ecdysozoa</taxon>
        <taxon>Arthropoda</taxon>
        <taxon>Hexapoda</taxon>
        <taxon>Insecta</taxon>
        <taxon>Pterygota</taxon>
        <taxon>Neoptera</taxon>
        <taxon>Endopterygota</taxon>
        <taxon>Hymenoptera</taxon>
        <taxon>Apocrita</taxon>
        <taxon>Aculeata</taxon>
        <taxon>Apoidea</taxon>
        <taxon>Anthophila</taxon>
        <taxon>Apidae</taxon>
        <taxon>Xylocopa</taxon>
        <taxon>Xylocopa</taxon>
    </lineage>
</organism>
<evidence type="ECO:0000313" key="3">
    <source>
        <dbReference type="Proteomes" id="UP001642520"/>
    </source>
</evidence>
<dbReference type="InterPro" id="IPR022048">
    <property type="entry name" value="Envelope_fusion-like"/>
</dbReference>
<dbReference type="Proteomes" id="UP001642520">
    <property type="component" value="Unassembled WGS sequence"/>
</dbReference>
<keyword evidence="3" id="KW-1185">Reference proteome</keyword>
<evidence type="ECO:0000313" key="2">
    <source>
        <dbReference type="EMBL" id="CAL7933004.1"/>
    </source>
</evidence>
<accession>A0ABP1MWA9</accession>
<keyword evidence="1" id="KW-1133">Transmembrane helix</keyword>
<dbReference type="Pfam" id="PF12259">
    <property type="entry name" value="Baculo_F"/>
    <property type="match status" value="1"/>
</dbReference>
<comment type="caution">
    <text evidence="2">The sequence shown here is derived from an EMBL/GenBank/DDBJ whole genome shotgun (WGS) entry which is preliminary data.</text>
</comment>
<evidence type="ECO:0000256" key="1">
    <source>
        <dbReference type="SAM" id="Phobius"/>
    </source>
</evidence>
<protein>
    <recommendedName>
        <fullName evidence="4">Envelope protein</fullName>
    </recommendedName>
</protein>